<name>X0WKU4_9ZZZZ</name>
<gene>
    <name evidence="1" type="ORF">S01H1_70158</name>
</gene>
<organism evidence="1">
    <name type="scientific">marine sediment metagenome</name>
    <dbReference type="NCBI Taxonomy" id="412755"/>
    <lineage>
        <taxon>unclassified sequences</taxon>
        <taxon>metagenomes</taxon>
        <taxon>ecological metagenomes</taxon>
    </lineage>
</organism>
<feature type="non-terminal residue" evidence="1">
    <location>
        <position position="246"/>
    </location>
</feature>
<proteinExistence type="predicted"/>
<dbReference type="Gene3D" id="2.120.10.30">
    <property type="entry name" value="TolB, C-terminal domain"/>
    <property type="match status" value="1"/>
</dbReference>
<dbReference type="SUPFAM" id="SSF101898">
    <property type="entry name" value="NHL repeat"/>
    <property type="match status" value="1"/>
</dbReference>
<dbReference type="AlphaFoldDB" id="X0WKU4"/>
<dbReference type="InterPro" id="IPR011042">
    <property type="entry name" value="6-blade_b-propeller_TolB-like"/>
</dbReference>
<reference evidence="1" key="1">
    <citation type="journal article" date="2014" name="Front. Microbiol.">
        <title>High frequency of phylogenetically diverse reductive dehalogenase-homologous genes in deep subseafloor sedimentary metagenomes.</title>
        <authorList>
            <person name="Kawai M."/>
            <person name="Futagami T."/>
            <person name="Toyoda A."/>
            <person name="Takaki Y."/>
            <person name="Nishi S."/>
            <person name="Hori S."/>
            <person name="Arai W."/>
            <person name="Tsubouchi T."/>
            <person name="Morono Y."/>
            <person name="Uchiyama I."/>
            <person name="Ito T."/>
            <person name="Fujiyama A."/>
            <person name="Inagaki F."/>
            <person name="Takami H."/>
        </authorList>
    </citation>
    <scope>NUCLEOTIDE SEQUENCE</scope>
    <source>
        <strain evidence="1">Expedition CK06-06</strain>
    </source>
</reference>
<evidence type="ECO:0008006" key="2">
    <source>
        <dbReference type="Google" id="ProtNLM"/>
    </source>
</evidence>
<accession>X0WKU4</accession>
<dbReference type="EMBL" id="BARS01046633">
    <property type="protein sequence ID" value="GAG31275.1"/>
    <property type="molecule type" value="Genomic_DNA"/>
</dbReference>
<dbReference type="PANTHER" id="PTHR35580">
    <property type="entry name" value="CELL SURFACE GLYCOPROTEIN (S-LAYER PROTEIN)-LIKE PROTEIN"/>
    <property type="match status" value="1"/>
</dbReference>
<dbReference type="PANTHER" id="PTHR35580:SF1">
    <property type="entry name" value="PHYTASE-LIKE DOMAIN-CONTAINING PROTEIN"/>
    <property type="match status" value="1"/>
</dbReference>
<evidence type="ECO:0000313" key="1">
    <source>
        <dbReference type="EMBL" id="GAG31275.1"/>
    </source>
</evidence>
<comment type="caution">
    <text evidence="1">The sequence shown here is derived from an EMBL/GenBank/DDBJ whole genome shotgun (WGS) entry which is preliminary data.</text>
</comment>
<sequence length="246" mass="27221">NSPFTLDIPSHAVHVPQGEYSLVILKNDLDGNYILSFQENFDNEVNPDGVIADRSGNIIISGRFSDTIFIGSQELISAGSFDGFIAKYDPSGNFQWALRAGGESIEYLATISADASDNIFLTGEFTSSNVTVDQTPFTMDEGDGNIIFAKFNPAGEVQWIKALAATRHAWHDGYCWPTGIRVSPDSSVYIKGSMRDSAYFDHILLTSPFEGYNKFITKTDSDGNVLWADIIIQGRSGSYWFDYNQF</sequence>
<protein>
    <recommendedName>
        <fullName evidence="2">Bulb-type lectin domain-containing protein</fullName>
    </recommendedName>
</protein>
<dbReference type="InterPro" id="IPR052918">
    <property type="entry name" value="Motility_Chemotaxis_Reg"/>
</dbReference>
<feature type="non-terminal residue" evidence="1">
    <location>
        <position position="1"/>
    </location>
</feature>